<protein>
    <recommendedName>
        <fullName evidence="4">DUF1223 domain-containing protein</fullName>
    </recommendedName>
</protein>
<dbReference type="OrthoDB" id="9808254at2"/>
<evidence type="ECO:0008006" key="4">
    <source>
        <dbReference type="Google" id="ProtNLM"/>
    </source>
</evidence>
<dbReference type="PANTHER" id="PTHR36057">
    <property type="match status" value="1"/>
</dbReference>
<dbReference type="EMBL" id="FTPS01000001">
    <property type="protein sequence ID" value="SIT76035.1"/>
    <property type="molecule type" value="Genomic_DNA"/>
</dbReference>
<evidence type="ECO:0000256" key="1">
    <source>
        <dbReference type="SAM" id="SignalP"/>
    </source>
</evidence>
<gene>
    <name evidence="2" type="ORF">SAMN05421849_0430</name>
</gene>
<sequence>MKPVLCLAAGLCFLLISFAHAQEAAPIVPVPDGAAQAGPVVVELFTSQGCPSCPPADAMLAELAGREDVLPLALHVDYWDYLGWVDAFARPHHTERQKAYARMEGSSMIYTPQIVVGGQHVIAGARPMKLAERIMVERGRPVGMVLNAERTGHRLRLRAHVLRRLPEGGALLVQLVRYAPLRRVEITGGENAGHHIDYVNVVEEWETLERWDGRAPLDLSTELPGEAAAAVLIQREGPGPIIAAARVR</sequence>
<name>A0A1R3WDN3_9RHOB</name>
<dbReference type="STRING" id="515897.SAMN05421849_0430"/>
<dbReference type="InterPro" id="IPR010634">
    <property type="entry name" value="DUF1223"/>
</dbReference>
<dbReference type="AlphaFoldDB" id="A0A1R3WDN3"/>
<dbReference type="RefSeq" id="WP_083945988.1">
    <property type="nucleotide sequence ID" value="NZ_FTPS01000001.1"/>
</dbReference>
<dbReference type="InterPro" id="IPR036249">
    <property type="entry name" value="Thioredoxin-like_sf"/>
</dbReference>
<feature type="signal peptide" evidence="1">
    <location>
        <begin position="1"/>
        <end position="21"/>
    </location>
</feature>
<dbReference type="Proteomes" id="UP000192455">
    <property type="component" value="Unassembled WGS sequence"/>
</dbReference>
<dbReference type="SUPFAM" id="SSF52833">
    <property type="entry name" value="Thioredoxin-like"/>
    <property type="match status" value="1"/>
</dbReference>
<feature type="chain" id="PRO_5012865098" description="DUF1223 domain-containing protein" evidence="1">
    <location>
        <begin position="22"/>
        <end position="248"/>
    </location>
</feature>
<reference evidence="2 3" key="1">
    <citation type="submission" date="2017-01" db="EMBL/GenBank/DDBJ databases">
        <authorList>
            <person name="Mah S.A."/>
            <person name="Swanson W.J."/>
            <person name="Moy G.W."/>
            <person name="Vacquier V.D."/>
        </authorList>
    </citation>
    <scope>NUCLEOTIDE SEQUENCE [LARGE SCALE GENOMIC DNA]</scope>
    <source>
        <strain evidence="2 3">DSM 21219</strain>
    </source>
</reference>
<proteinExistence type="predicted"/>
<evidence type="ECO:0000313" key="2">
    <source>
        <dbReference type="EMBL" id="SIT76035.1"/>
    </source>
</evidence>
<keyword evidence="3" id="KW-1185">Reference proteome</keyword>
<evidence type="ECO:0000313" key="3">
    <source>
        <dbReference type="Proteomes" id="UP000192455"/>
    </source>
</evidence>
<accession>A0A1R3WDN3</accession>
<keyword evidence="1" id="KW-0732">Signal</keyword>
<organism evidence="2 3">
    <name type="scientific">Pontibaca methylaminivorans</name>
    <dbReference type="NCBI Taxonomy" id="515897"/>
    <lineage>
        <taxon>Bacteria</taxon>
        <taxon>Pseudomonadati</taxon>
        <taxon>Pseudomonadota</taxon>
        <taxon>Alphaproteobacteria</taxon>
        <taxon>Rhodobacterales</taxon>
        <taxon>Roseobacteraceae</taxon>
        <taxon>Pontibaca</taxon>
    </lineage>
</organism>
<dbReference type="PANTHER" id="PTHR36057:SF1">
    <property type="entry name" value="LIPOPROTEIN LIPID ATTACHMENT SITE-LIKE PROTEIN, PUTATIVE (DUF1223)-RELATED"/>
    <property type="match status" value="1"/>
</dbReference>
<dbReference type="Pfam" id="PF06764">
    <property type="entry name" value="DUF1223"/>
    <property type="match status" value="1"/>
</dbReference>